<evidence type="ECO:0000256" key="2">
    <source>
        <dbReference type="ARBA" id="ARBA00023315"/>
    </source>
</evidence>
<organism evidence="4 5">
    <name type="scientific">Stieleria varia</name>
    <dbReference type="NCBI Taxonomy" id="2528005"/>
    <lineage>
        <taxon>Bacteria</taxon>
        <taxon>Pseudomonadati</taxon>
        <taxon>Planctomycetota</taxon>
        <taxon>Planctomycetia</taxon>
        <taxon>Pirellulales</taxon>
        <taxon>Pirellulaceae</taxon>
        <taxon>Stieleria</taxon>
    </lineage>
</organism>
<dbReference type="SUPFAM" id="SSF55729">
    <property type="entry name" value="Acyl-CoA N-acyltransferases (Nat)"/>
    <property type="match status" value="1"/>
</dbReference>
<dbReference type="Proteomes" id="UP000320176">
    <property type="component" value="Unassembled WGS sequence"/>
</dbReference>
<gene>
    <name evidence="4" type="primary">bltD</name>
    <name evidence="4" type="ORF">Pla52n_14540</name>
</gene>
<dbReference type="InterPro" id="IPR051016">
    <property type="entry name" value="Diverse_Substrate_AcTransf"/>
</dbReference>
<dbReference type="EC" id="2.3.1.57" evidence="4"/>
<dbReference type="EMBL" id="SJPN01000002">
    <property type="protein sequence ID" value="TWU05739.1"/>
    <property type="molecule type" value="Genomic_DNA"/>
</dbReference>
<dbReference type="InterPro" id="IPR000182">
    <property type="entry name" value="GNAT_dom"/>
</dbReference>
<evidence type="ECO:0000256" key="1">
    <source>
        <dbReference type="ARBA" id="ARBA00022679"/>
    </source>
</evidence>
<dbReference type="GO" id="GO:0004145">
    <property type="term" value="F:diamine N-acetyltransferase activity"/>
    <property type="evidence" value="ECO:0007669"/>
    <property type="project" value="UniProtKB-EC"/>
</dbReference>
<comment type="caution">
    <text evidence="4">The sequence shown here is derived from an EMBL/GenBank/DDBJ whole genome shotgun (WGS) entry which is preliminary data.</text>
</comment>
<feature type="domain" description="N-acetyltransferase" evidence="3">
    <location>
        <begin position="1"/>
        <end position="142"/>
    </location>
</feature>
<keyword evidence="2 4" id="KW-0012">Acyltransferase</keyword>
<proteinExistence type="predicted"/>
<dbReference type="InterPro" id="IPR016181">
    <property type="entry name" value="Acyl_CoA_acyltransferase"/>
</dbReference>
<protein>
    <submittedName>
        <fullName evidence="4">Spermine/spermidine acetyltransferase</fullName>
        <ecNumber evidence="4">2.3.1.57</ecNumber>
    </submittedName>
</protein>
<keyword evidence="1 4" id="KW-0808">Transferase</keyword>
<reference evidence="4 5" key="1">
    <citation type="submission" date="2019-02" db="EMBL/GenBank/DDBJ databases">
        <title>Deep-cultivation of Planctomycetes and their phenomic and genomic characterization uncovers novel biology.</title>
        <authorList>
            <person name="Wiegand S."/>
            <person name="Jogler M."/>
            <person name="Boedeker C."/>
            <person name="Pinto D."/>
            <person name="Vollmers J."/>
            <person name="Rivas-Marin E."/>
            <person name="Kohn T."/>
            <person name="Peeters S.H."/>
            <person name="Heuer A."/>
            <person name="Rast P."/>
            <person name="Oberbeckmann S."/>
            <person name="Bunk B."/>
            <person name="Jeske O."/>
            <person name="Meyerdierks A."/>
            <person name="Storesund J.E."/>
            <person name="Kallscheuer N."/>
            <person name="Luecker S."/>
            <person name="Lage O.M."/>
            <person name="Pohl T."/>
            <person name="Merkel B.J."/>
            <person name="Hornburger P."/>
            <person name="Mueller R.-W."/>
            <person name="Bruemmer F."/>
            <person name="Labrenz M."/>
            <person name="Spormann A.M."/>
            <person name="Op Den Camp H."/>
            <person name="Overmann J."/>
            <person name="Amann R."/>
            <person name="Jetten M.S.M."/>
            <person name="Mascher T."/>
            <person name="Medema M.H."/>
            <person name="Devos D.P."/>
            <person name="Kaster A.-K."/>
            <person name="Ovreas L."/>
            <person name="Rohde M."/>
            <person name="Galperin M.Y."/>
            <person name="Jogler C."/>
        </authorList>
    </citation>
    <scope>NUCLEOTIDE SEQUENCE [LARGE SCALE GENOMIC DNA]</scope>
    <source>
        <strain evidence="4 5">Pla52n</strain>
    </source>
</reference>
<evidence type="ECO:0000313" key="4">
    <source>
        <dbReference type="EMBL" id="TWU05739.1"/>
    </source>
</evidence>
<dbReference type="AlphaFoldDB" id="A0A5C6B2Y8"/>
<dbReference type="CDD" id="cd04301">
    <property type="entry name" value="NAT_SF"/>
    <property type="match status" value="1"/>
</dbReference>
<keyword evidence="5" id="KW-1185">Reference proteome</keyword>
<dbReference type="Gene3D" id="3.40.630.30">
    <property type="match status" value="1"/>
</dbReference>
<dbReference type="PROSITE" id="PS51186">
    <property type="entry name" value="GNAT"/>
    <property type="match status" value="1"/>
</dbReference>
<evidence type="ECO:0000259" key="3">
    <source>
        <dbReference type="PROSITE" id="PS51186"/>
    </source>
</evidence>
<evidence type="ECO:0000313" key="5">
    <source>
        <dbReference type="Proteomes" id="UP000320176"/>
    </source>
</evidence>
<dbReference type="Pfam" id="PF00583">
    <property type="entry name" value="Acetyltransf_1"/>
    <property type="match status" value="1"/>
</dbReference>
<accession>A0A5C6B2Y8</accession>
<name>A0A5C6B2Y8_9BACT</name>
<sequence length="142" mass="15496">MMEAYSCDPMGDGHGLSDYAKENLISGLSEHPTTIVFLALDNKTPCGIATCFRGFSTFAAKPLINISDFFVEPRLRGKGIGNQLLFAIENEARRIGCCKLSLEVQENNPVARGIYTRFGFQQAVYAADSDGGGSQYMVKQLT</sequence>
<dbReference type="PANTHER" id="PTHR10545:SF29">
    <property type="entry name" value="GH14572P-RELATED"/>
    <property type="match status" value="1"/>
</dbReference>
<dbReference type="PANTHER" id="PTHR10545">
    <property type="entry name" value="DIAMINE N-ACETYLTRANSFERASE"/>
    <property type="match status" value="1"/>
</dbReference>